<protein>
    <recommendedName>
        <fullName evidence="3">tRNA-splicing endonuclease subunit Sen2</fullName>
        <ecNumber evidence="3">4.6.1.16</ecNumber>
    </recommendedName>
</protein>
<gene>
    <name evidence="5" type="ORF">B0T10DRAFT_266681</name>
</gene>
<comment type="similarity">
    <text evidence="3">Belongs to the tRNA-intron endonuclease family.</text>
</comment>
<reference evidence="5 6" key="1">
    <citation type="journal article" date="2021" name="Nat. Commun.">
        <title>Genetic determinants of endophytism in the Arabidopsis root mycobiome.</title>
        <authorList>
            <person name="Mesny F."/>
            <person name="Miyauchi S."/>
            <person name="Thiergart T."/>
            <person name="Pickel B."/>
            <person name="Atanasova L."/>
            <person name="Karlsson M."/>
            <person name="Huettel B."/>
            <person name="Barry K.W."/>
            <person name="Haridas S."/>
            <person name="Chen C."/>
            <person name="Bauer D."/>
            <person name="Andreopoulos W."/>
            <person name="Pangilinan J."/>
            <person name="LaButti K."/>
            <person name="Riley R."/>
            <person name="Lipzen A."/>
            <person name="Clum A."/>
            <person name="Drula E."/>
            <person name="Henrissat B."/>
            <person name="Kohler A."/>
            <person name="Grigoriev I.V."/>
            <person name="Martin F.M."/>
            <person name="Hacquard S."/>
        </authorList>
    </citation>
    <scope>NUCLEOTIDE SEQUENCE [LARGE SCALE GENOMIC DNA]</scope>
    <source>
        <strain evidence="5 6">MPI-CAGE-CH-0241</strain>
    </source>
</reference>
<evidence type="ECO:0000256" key="3">
    <source>
        <dbReference type="PIRNR" id="PIRNR011789"/>
    </source>
</evidence>
<dbReference type="GO" id="GO:0000379">
    <property type="term" value="P:tRNA-type intron splice site recognition and cleavage"/>
    <property type="evidence" value="ECO:0007669"/>
    <property type="project" value="TreeGrafter"/>
</dbReference>
<evidence type="ECO:0000256" key="1">
    <source>
        <dbReference type="ARBA" id="ARBA00022694"/>
    </source>
</evidence>
<dbReference type="GO" id="GO:0000213">
    <property type="term" value="F:tRNA-intron lyase activity"/>
    <property type="evidence" value="ECO:0007669"/>
    <property type="project" value="UniProtKB-UniRule"/>
</dbReference>
<dbReference type="GO" id="GO:0000214">
    <property type="term" value="C:tRNA-intron endonuclease complex"/>
    <property type="evidence" value="ECO:0007669"/>
    <property type="project" value="UniProtKB-UniRule"/>
</dbReference>
<feature type="compositionally biased region" description="Basic and acidic residues" evidence="4">
    <location>
        <begin position="169"/>
        <end position="181"/>
    </location>
</feature>
<comment type="caution">
    <text evidence="5">The sequence shown here is derived from an EMBL/GenBank/DDBJ whole genome shotgun (WGS) entry which is preliminary data.</text>
</comment>
<dbReference type="EMBL" id="JAGPYM010000006">
    <property type="protein sequence ID" value="KAH6893134.1"/>
    <property type="molecule type" value="Genomic_DNA"/>
</dbReference>
<feature type="region of interest" description="Disordered" evidence="4">
    <location>
        <begin position="1"/>
        <end position="33"/>
    </location>
</feature>
<proteinExistence type="inferred from homology"/>
<accession>A0A9P8W7L3</accession>
<name>A0A9P8W7L3_9HYPO</name>
<dbReference type="Proteomes" id="UP000777438">
    <property type="component" value="Unassembled WGS sequence"/>
</dbReference>
<dbReference type="PANTHER" id="PTHR21227:SF0">
    <property type="entry name" value="TRNA-SPLICING ENDONUCLEASE SUBUNIT SEN2"/>
    <property type="match status" value="1"/>
</dbReference>
<dbReference type="OrthoDB" id="406634at2759"/>
<sequence>MAELQPSTTEPGATLPPAAAQSQPPQQRGPPLHQIHALPAPIRTFPLPAFYPNNPISLFHLACAWLGQLWSPPLAEPSVVYEGVWSLATSSVHILNEKSIRALWEQGFYGKGNLSRSEPNWFKREQVRRGLQEAHVSEILTVQRREERTRAKWERARLEQEVIRQTRLKEAEETDARETEARNAQAEAARMPLETKTLVPVPPSPVTPERLVSLPNSTADLWEYVSREEVNRNGDQSSLDLSNGVSAHPESRNGTRDSSPATSDAMGNGHQADTDITSPGSPASSDDVKPMKRRKSVRFSPKIESTTFGLTDPPSPKLANSSADLSLVNSGQFGIPNVGTSDSTDDIQPGTIVNLEHLQLMPEEAFFLSFGLGVLKVTDPATGEILTQQELFTLFRQYSYFPPELSRRNPNSNPTTTSWYTTRSTITSDHWVLYPEQASSLV</sequence>
<keyword evidence="2 3" id="KW-0456">Lyase</keyword>
<keyword evidence="1 3" id="KW-0819">tRNA processing</keyword>
<dbReference type="EC" id="4.6.1.16" evidence="3"/>
<dbReference type="AlphaFoldDB" id="A0A9P8W7L3"/>
<dbReference type="GO" id="GO:0005737">
    <property type="term" value="C:cytoplasm"/>
    <property type="evidence" value="ECO:0007669"/>
    <property type="project" value="TreeGrafter"/>
</dbReference>
<organism evidence="5 6">
    <name type="scientific">Thelonectria olida</name>
    <dbReference type="NCBI Taxonomy" id="1576542"/>
    <lineage>
        <taxon>Eukaryota</taxon>
        <taxon>Fungi</taxon>
        <taxon>Dikarya</taxon>
        <taxon>Ascomycota</taxon>
        <taxon>Pezizomycotina</taxon>
        <taxon>Sordariomycetes</taxon>
        <taxon>Hypocreomycetidae</taxon>
        <taxon>Hypocreales</taxon>
        <taxon>Nectriaceae</taxon>
        <taxon>Thelonectria</taxon>
    </lineage>
</organism>
<dbReference type="InterPro" id="IPR016589">
    <property type="entry name" value="tRNA_splic_SEN2"/>
</dbReference>
<evidence type="ECO:0000313" key="5">
    <source>
        <dbReference type="EMBL" id="KAH6893134.1"/>
    </source>
</evidence>
<evidence type="ECO:0000313" key="6">
    <source>
        <dbReference type="Proteomes" id="UP000777438"/>
    </source>
</evidence>
<feature type="compositionally biased region" description="Polar residues" evidence="4">
    <location>
        <begin position="274"/>
        <end position="284"/>
    </location>
</feature>
<feature type="compositionally biased region" description="Low complexity" evidence="4">
    <location>
        <begin position="13"/>
        <end position="31"/>
    </location>
</feature>
<dbReference type="PANTHER" id="PTHR21227">
    <property type="entry name" value="TRNA-SPLICING ENDONUCLEASE SUBUNIT SEN2"/>
    <property type="match status" value="1"/>
</dbReference>
<dbReference type="InterPro" id="IPR006676">
    <property type="entry name" value="tRNA_splic"/>
</dbReference>
<feature type="region of interest" description="Disordered" evidence="4">
    <location>
        <begin position="169"/>
        <end position="212"/>
    </location>
</feature>
<evidence type="ECO:0000256" key="2">
    <source>
        <dbReference type="ARBA" id="ARBA00023239"/>
    </source>
</evidence>
<feature type="compositionally biased region" description="Polar residues" evidence="4">
    <location>
        <begin position="233"/>
        <end position="245"/>
    </location>
</feature>
<dbReference type="PIRSF" id="PIRSF011789">
    <property type="entry name" value="tRNA_splic_SEN2"/>
    <property type="match status" value="1"/>
</dbReference>
<comment type="function">
    <text evidence="3">Constitutes one of the two catalytic subunit of the tRNA-splicing endonuclease complex, a complex responsible for identification and cleavage of the splice sites in pre-tRNA. It cleaves pre-tRNA at the 5'- and 3'-splice sites to release the intron. The products are an intron and two tRNA half-molecules bearing 2',3'-cyclic phosphate and 5'-OH termini. There are no conserved sequences at the splice sites, but the intron is invariably located at the same site in the gene, placing the splice sites an invariant distance from the constant structural features of the tRNA body.</text>
</comment>
<keyword evidence="6" id="KW-1185">Reference proteome</keyword>
<feature type="compositionally biased region" description="Polar residues" evidence="4">
    <location>
        <begin position="1"/>
        <end position="11"/>
    </location>
</feature>
<feature type="region of interest" description="Disordered" evidence="4">
    <location>
        <begin position="233"/>
        <end position="322"/>
    </location>
</feature>
<evidence type="ECO:0000256" key="4">
    <source>
        <dbReference type="SAM" id="MobiDB-lite"/>
    </source>
</evidence>